<name>A0ABS3CZU1_9ALTE</name>
<dbReference type="InterPro" id="IPR052159">
    <property type="entry name" value="Competence_DNA_uptake"/>
</dbReference>
<accession>A0ABS3CZU1</accession>
<sequence length="360" mass="39892">EEDLASDNPASMLRFDYLPDSYFGCREGSWYEIPDTFWEGWVYQAIDPTGPGSVFLRGELSVPEGKKNFSRHLVSPMFIERGIVSASYYPLSSPSELASVSTTATLSVIDCGHGNWNEIRTDSLRIIYDVGASRLYDAAQVERLVASQGIGTQGVEVKIYISHWDVDHYQSLLKFTHADMTVITEVTAPSQLPDTATCKRIMALLDEHEISVRLLPPAQRNAPGRTIKLIEIQRVGPLTVFRATAGRSRNQSGIVLCYEGRNKLALLVGDHHYEKILNAIQGRFQSTKDCVFVAPHHGGNAGSIDVSAWRALFSSFETVISCGDNAWDHPLADNLNGLSALQNNIASYRTDHDGTLQFRL</sequence>
<evidence type="ECO:0000313" key="1">
    <source>
        <dbReference type="EMBL" id="MBN7822618.1"/>
    </source>
</evidence>
<dbReference type="InterPro" id="IPR036866">
    <property type="entry name" value="RibonucZ/Hydroxyglut_hydro"/>
</dbReference>
<feature type="non-terminal residue" evidence="1">
    <location>
        <position position="1"/>
    </location>
</feature>
<keyword evidence="2" id="KW-1185">Reference proteome</keyword>
<dbReference type="PANTHER" id="PTHR30619:SF1">
    <property type="entry name" value="RECOMBINATION PROTEIN 2"/>
    <property type="match status" value="1"/>
</dbReference>
<organism evidence="1 2">
    <name type="scientific">Bowmanella yangjiangensis</name>
    <dbReference type="NCBI Taxonomy" id="2811230"/>
    <lineage>
        <taxon>Bacteria</taxon>
        <taxon>Pseudomonadati</taxon>
        <taxon>Pseudomonadota</taxon>
        <taxon>Gammaproteobacteria</taxon>
        <taxon>Alteromonadales</taxon>
        <taxon>Alteromonadaceae</taxon>
        <taxon>Bowmanella</taxon>
    </lineage>
</organism>
<dbReference type="RefSeq" id="WP_206596523.1">
    <property type="nucleotide sequence ID" value="NZ_JAFKCS010000113.1"/>
</dbReference>
<dbReference type="Gene3D" id="3.60.15.10">
    <property type="entry name" value="Ribonuclease Z/Hydroxyacylglutathione hydrolase-like"/>
    <property type="match status" value="1"/>
</dbReference>
<evidence type="ECO:0008006" key="3">
    <source>
        <dbReference type="Google" id="ProtNLM"/>
    </source>
</evidence>
<reference evidence="1 2" key="1">
    <citation type="submission" date="2021-03" db="EMBL/GenBank/DDBJ databases">
        <title>novel species isolated from a fishpond in China.</title>
        <authorList>
            <person name="Lu H."/>
            <person name="Cai Z."/>
        </authorList>
    </citation>
    <scope>NUCLEOTIDE SEQUENCE [LARGE SCALE GENOMIC DNA]</scope>
    <source>
        <strain evidence="1 2">Y57</strain>
    </source>
</reference>
<comment type="caution">
    <text evidence="1">The sequence shown here is derived from an EMBL/GenBank/DDBJ whole genome shotgun (WGS) entry which is preliminary data.</text>
</comment>
<evidence type="ECO:0000313" key="2">
    <source>
        <dbReference type="Proteomes" id="UP000663992"/>
    </source>
</evidence>
<dbReference type="EMBL" id="JAFKCS010000113">
    <property type="protein sequence ID" value="MBN7822618.1"/>
    <property type="molecule type" value="Genomic_DNA"/>
</dbReference>
<gene>
    <name evidence="1" type="ORF">J0A65_22335</name>
</gene>
<protein>
    <recommendedName>
        <fullName evidence="3">Metallo-beta-lactamase domain-containing protein</fullName>
    </recommendedName>
</protein>
<dbReference type="SUPFAM" id="SSF56281">
    <property type="entry name" value="Metallo-hydrolase/oxidoreductase"/>
    <property type="match status" value="1"/>
</dbReference>
<dbReference type="Proteomes" id="UP000663992">
    <property type="component" value="Unassembled WGS sequence"/>
</dbReference>
<dbReference type="PANTHER" id="PTHR30619">
    <property type="entry name" value="DNA INTERNALIZATION/COMPETENCE PROTEIN COMEC/REC2"/>
    <property type="match status" value="1"/>
</dbReference>
<proteinExistence type="predicted"/>